<dbReference type="SUPFAM" id="SSF56563">
    <property type="entry name" value="Major capsid protein gp5"/>
    <property type="match status" value="1"/>
</dbReference>
<dbReference type="Pfam" id="PF05065">
    <property type="entry name" value="Phage_capsid"/>
    <property type="match status" value="1"/>
</dbReference>
<proteinExistence type="predicted"/>
<evidence type="ECO:0000313" key="4">
    <source>
        <dbReference type="EMBL" id="KPX07689.1"/>
    </source>
</evidence>
<feature type="domain" description="Phage capsid-like C-terminal" evidence="3">
    <location>
        <begin position="145"/>
        <end position="395"/>
    </location>
</feature>
<dbReference type="RefSeq" id="WP_247617910.1">
    <property type="nucleotide sequence ID" value="NZ_JYHD01000128.1"/>
</dbReference>
<evidence type="ECO:0000256" key="1">
    <source>
        <dbReference type="ARBA" id="ARBA00004328"/>
    </source>
</evidence>
<sequence length="424" mass="45101">MTPPHDQRWHKLKAALASHHPTAGGNEHLATITQEMSEMDQDIGQMAAAMKAQNEHIAAQTEKQSELQARMLELEQRAVAGGFNKSQNSTTPGGNVVSAAVIEADGISAFRAGQKSTGKMRVGTSLRAAVTNPDKGAAGSKSYPTAPVRAPGIQGIPQPRLSLLDVLPVVPVEGSTYEYVQLDGYLNGAAYQVKEGDEKAEGQLPTKLSRAEIATIATWIPASLQVLNDNEQLEDQIGLLMSVGVRQKLEAELLVGDGGPGEILGFVAQAPEAGITTGKPVDRIGLALTDLKAAGWNPNVVVMNPRDWFAIESERADEGDGQYVIGTPRDPAPPSLWGTPVVVTMGMPEGKALILDTTTALLDRQEVTVEASRMDGDNFRRNLVTILAELRAGLDAPGVPDPNRPLTTGWIGSMRRPGPRGLQT</sequence>
<comment type="caution">
    <text evidence="4">The sequence shown here is derived from an EMBL/GenBank/DDBJ whole genome shotgun (WGS) entry which is preliminary data.</text>
</comment>
<evidence type="ECO:0000259" key="3">
    <source>
        <dbReference type="Pfam" id="PF05065"/>
    </source>
</evidence>
<gene>
    <name evidence="4" type="ORF">ALO73_03604</name>
</gene>
<protein>
    <submittedName>
        <fullName evidence="4">Phage major capsid protein, HK97 family</fullName>
    </submittedName>
</protein>
<organism evidence="4 5">
    <name type="scientific">Pseudomonas syringae pv. daphniphylli</name>
    <dbReference type="NCBI Taxonomy" id="264455"/>
    <lineage>
        <taxon>Bacteria</taxon>
        <taxon>Pseudomonadati</taxon>
        <taxon>Pseudomonadota</taxon>
        <taxon>Gammaproteobacteria</taxon>
        <taxon>Pseudomonadales</taxon>
        <taxon>Pseudomonadaceae</taxon>
        <taxon>Pseudomonas</taxon>
        <taxon>Pseudomonas syringae</taxon>
    </lineage>
</organism>
<evidence type="ECO:0000256" key="2">
    <source>
        <dbReference type="SAM" id="MobiDB-lite"/>
    </source>
</evidence>
<evidence type="ECO:0000313" key="5">
    <source>
        <dbReference type="Proteomes" id="UP000050345"/>
    </source>
</evidence>
<dbReference type="Gene3D" id="3.30.2400.10">
    <property type="entry name" value="Major capsid protein gp5"/>
    <property type="match status" value="1"/>
</dbReference>
<dbReference type="Gene3D" id="3.30.2320.10">
    <property type="entry name" value="hypothetical protein PF0899 domain"/>
    <property type="match status" value="1"/>
</dbReference>
<dbReference type="Proteomes" id="UP000050345">
    <property type="component" value="Unassembled WGS sequence"/>
</dbReference>
<reference evidence="4 5" key="1">
    <citation type="submission" date="2015-09" db="EMBL/GenBank/DDBJ databases">
        <title>Genome announcement of multiple Pseudomonas syringae strains.</title>
        <authorList>
            <person name="Thakur S."/>
            <person name="Wang P.W."/>
            <person name="Gong Y."/>
            <person name="Weir B.S."/>
            <person name="Guttman D.S."/>
        </authorList>
    </citation>
    <scope>NUCLEOTIDE SEQUENCE [LARGE SCALE GENOMIC DNA]</scope>
    <source>
        <strain evidence="4 5">ICMP9757</strain>
    </source>
</reference>
<dbReference type="NCBIfam" id="TIGR01554">
    <property type="entry name" value="major_cap_HK97"/>
    <property type="match status" value="1"/>
</dbReference>
<accession>A0A9X0KUL6</accession>
<dbReference type="AlphaFoldDB" id="A0A9X0KUL6"/>
<name>A0A9X0KUL6_PSESX</name>
<feature type="region of interest" description="Disordered" evidence="2">
    <location>
        <begin position="398"/>
        <end position="424"/>
    </location>
</feature>
<dbReference type="InterPro" id="IPR054612">
    <property type="entry name" value="Phage_capsid-like_C"/>
</dbReference>
<comment type="subcellular location">
    <subcellularLocation>
        <location evidence="1">Virion</location>
    </subcellularLocation>
</comment>
<dbReference type="InterPro" id="IPR024455">
    <property type="entry name" value="Phage_capsid"/>
</dbReference>
<dbReference type="EMBL" id="LJQF01000361">
    <property type="protein sequence ID" value="KPX07689.1"/>
    <property type="molecule type" value="Genomic_DNA"/>
</dbReference>